<accession>A0AAF1AZ76</accession>
<feature type="region of interest" description="Disordered" evidence="4">
    <location>
        <begin position="369"/>
        <end position="398"/>
    </location>
</feature>
<proteinExistence type="inferred from homology"/>
<feature type="coiled-coil region" evidence="3">
    <location>
        <begin position="190"/>
        <end position="224"/>
    </location>
</feature>
<dbReference type="Proteomes" id="UP000077755">
    <property type="component" value="Chromosome 4"/>
</dbReference>
<evidence type="ECO:0000313" key="6">
    <source>
        <dbReference type="EMBL" id="WOG97785.1"/>
    </source>
</evidence>
<gene>
    <name evidence="6" type="ORF">DCAR_0417126</name>
</gene>
<dbReference type="Pfam" id="PF05911">
    <property type="entry name" value="FPP"/>
    <property type="match status" value="1"/>
</dbReference>
<dbReference type="Gene3D" id="1.20.5.170">
    <property type="match status" value="1"/>
</dbReference>
<evidence type="ECO:0000313" key="7">
    <source>
        <dbReference type="Proteomes" id="UP000077755"/>
    </source>
</evidence>
<feature type="compositionally biased region" description="Polar residues" evidence="4">
    <location>
        <begin position="1083"/>
        <end position="1092"/>
    </location>
</feature>
<feature type="coiled-coil region" evidence="3">
    <location>
        <begin position="264"/>
        <end position="298"/>
    </location>
</feature>
<reference evidence="6" key="2">
    <citation type="submission" date="2022-03" db="EMBL/GenBank/DDBJ databases">
        <title>Draft title - Genomic analysis of global carrot germplasm unveils the trajectory of domestication and the origin of high carotenoid orange carrot.</title>
        <authorList>
            <person name="Iorizzo M."/>
            <person name="Ellison S."/>
            <person name="Senalik D."/>
            <person name="Macko-Podgorni A."/>
            <person name="Grzebelus D."/>
            <person name="Bostan H."/>
            <person name="Rolling W."/>
            <person name="Curaba J."/>
            <person name="Simon P."/>
        </authorList>
    </citation>
    <scope>NUCLEOTIDE SEQUENCE</scope>
    <source>
        <tissue evidence="6">Leaf</tissue>
    </source>
</reference>
<dbReference type="InterPro" id="IPR008587">
    <property type="entry name" value="FPP_plant"/>
</dbReference>
<evidence type="ECO:0000256" key="5">
    <source>
        <dbReference type="SAM" id="Phobius"/>
    </source>
</evidence>
<evidence type="ECO:0008006" key="8">
    <source>
        <dbReference type="Google" id="ProtNLM"/>
    </source>
</evidence>
<sequence length="1092" mass="123020">MDRRSWPWKKKSSDKAATEKVIATLESAGAPSILAGSHFFLFICFITFLGKQDSSKNPKYVQISVDTYAHLTGLEDQVKSYEDKVKKYEDKVKKYEDQLTIYKDRVKEYDEQMTSYDDKVKELEDVVEELNEKLSTANLEMVTKESLVKKHAKVAEEAVSGWEKAEAEALTLKNNLESVALLKLTAEDRASQLDCAVKECMRQIRNLKEEHEETLHEVAMKTKQFDMIRLELETQLGNLEQELLKSASDNATISRSLQERSNMLIKITEDKSQADAEIKLLKNNIDSCSREISSLKYELHVVAKELEIRNEEKNMSVRSAEVANKQNLEGLKKIAKLEADCQRLRGLVQKKLPGPAAVAQMKLEVERMDSDYGESRLRRSPAKPSTSPSMNPFTDFTHDNVQNYRKENELLTERLLAMEEETKMLKEALAKRNSELQASRSVCAKTVTKLRSLEAQLQANNQRRNTSNLNGQIPAEGSFSLNASNPPSMTSMSDDGNENQALCAGSRAISEVCNLHKGKNIDSPRKGENSDQLELMDDFLEMEKLAHSSKKSNETMASFDLDARNFEIVNHDLSEATSTRGLQLQDQQGSESLGIERSNIRDLSPCMKLQSRISMIFECASKDTDLEKLLEDIRNEVQNMQASLRQNSASSFIEEPYYTNTVTDHQVFYPISEELAAALSQIYEFVLLLGKEGKAIQGTSQEGNELTKILEEFSAAFNQVINNRGSLNNYILCLSQVFSKANYIHFDALGYKCIETEPSTSDCIDKVALPENKAVTNYTDSCAHFSDSTSDPDIPHDVPFVPTSELKTASWNCSLEDFRLLKSEKDNLVTDLARSTKNLEITMSRLQETEELLAEVKSQLTAAQNMNGLAETQLKCMAESYRSLEKHADELQIKVDCLEAKVESLNSELREERKNLADSFARCIVLQEDLKRVENFPVGRVDTRSSQETELVAAAEKLAECQETIFLLGKHLDSMRPQMEFVGSPTLEGTRRKDEIFPEDKLTSSSMLLQNVDTSVRANFATKRRVGSDSDIFSTPIYPSDSDASNLSRSPVSTKHQPKHRPTKSGSSSSTLEPEKHRGVSRFFSTKTKSEN</sequence>
<keyword evidence="7" id="KW-1185">Reference proteome</keyword>
<keyword evidence="5" id="KW-0812">Transmembrane</keyword>
<keyword evidence="2 3" id="KW-0175">Coiled coil</keyword>
<comment type="similarity">
    <text evidence="1">Belongs to the FPP family.</text>
</comment>
<feature type="coiled-coil region" evidence="3">
    <location>
        <begin position="839"/>
        <end position="922"/>
    </location>
</feature>
<feature type="region of interest" description="Disordered" evidence="4">
    <location>
        <begin position="479"/>
        <end position="498"/>
    </location>
</feature>
<feature type="compositionally biased region" description="Polar residues" evidence="4">
    <location>
        <begin position="1042"/>
        <end position="1055"/>
    </location>
</feature>
<evidence type="ECO:0000256" key="2">
    <source>
        <dbReference type="ARBA" id="ARBA00023054"/>
    </source>
</evidence>
<organism evidence="6 7">
    <name type="scientific">Daucus carota subsp. sativus</name>
    <name type="common">Carrot</name>
    <dbReference type="NCBI Taxonomy" id="79200"/>
    <lineage>
        <taxon>Eukaryota</taxon>
        <taxon>Viridiplantae</taxon>
        <taxon>Streptophyta</taxon>
        <taxon>Embryophyta</taxon>
        <taxon>Tracheophyta</taxon>
        <taxon>Spermatophyta</taxon>
        <taxon>Magnoliopsida</taxon>
        <taxon>eudicotyledons</taxon>
        <taxon>Gunneridae</taxon>
        <taxon>Pentapetalae</taxon>
        <taxon>asterids</taxon>
        <taxon>campanulids</taxon>
        <taxon>Apiales</taxon>
        <taxon>Apiaceae</taxon>
        <taxon>Apioideae</taxon>
        <taxon>Scandiceae</taxon>
        <taxon>Daucinae</taxon>
        <taxon>Daucus</taxon>
        <taxon>Daucus sect. Daucus</taxon>
    </lineage>
</organism>
<protein>
    <recommendedName>
        <fullName evidence="8">Filament-like plant protein 4</fullName>
    </recommendedName>
</protein>
<feature type="coiled-coil region" evidence="3">
    <location>
        <begin position="71"/>
        <end position="147"/>
    </location>
</feature>
<feature type="coiled-coil region" evidence="3">
    <location>
        <begin position="401"/>
        <end position="428"/>
    </location>
</feature>
<dbReference type="PANTHER" id="PTHR31580:SF4">
    <property type="entry name" value="FILAMENT-LIKE PLANT PROTEIN 6"/>
    <property type="match status" value="1"/>
</dbReference>
<dbReference type="EMBL" id="CP093346">
    <property type="protein sequence ID" value="WOG97785.1"/>
    <property type="molecule type" value="Genomic_DNA"/>
</dbReference>
<dbReference type="PANTHER" id="PTHR31580">
    <property type="entry name" value="FILAMENT-LIKE PLANT PROTEIN 4"/>
    <property type="match status" value="1"/>
</dbReference>
<dbReference type="SUPFAM" id="SSF57997">
    <property type="entry name" value="Tropomyosin"/>
    <property type="match status" value="2"/>
</dbReference>
<feature type="compositionally biased region" description="Polar residues" evidence="4">
    <location>
        <begin position="383"/>
        <end position="398"/>
    </location>
</feature>
<dbReference type="AlphaFoldDB" id="A0AAF1AZ76"/>
<name>A0AAF1AZ76_DAUCS</name>
<keyword evidence="5" id="KW-0472">Membrane</keyword>
<evidence type="ECO:0000256" key="4">
    <source>
        <dbReference type="SAM" id="MobiDB-lite"/>
    </source>
</evidence>
<evidence type="ECO:0000256" key="1">
    <source>
        <dbReference type="ARBA" id="ARBA00005921"/>
    </source>
</evidence>
<feature type="coiled-coil region" evidence="3">
    <location>
        <begin position="623"/>
        <end position="650"/>
    </location>
</feature>
<keyword evidence="5" id="KW-1133">Transmembrane helix</keyword>
<feature type="region of interest" description="Disordered" evidence="4">
    <location>
        <begin position="1031"/>
        <end position="1092"/>
    </location>
</feature>
<evidence type="ECO:0000256" key="3">
    <source>
        <dbReference type="SAM" id="Coils"/>
    </source>
</evidence>
<reference evidence="6" key="1">
    <citation type="journal article" date="2016" name="Nat. Genet.">
        <title>A high-quality carrot genome assembly provides new insights into carotenoid accumulation and asterid genome evolution.</title>
        <authorList>
            <person name="Iorizzo M."/>
            <person name="Ellison S."/>
            <person name="Senalik D."/>
            <person name="Zeng P."/>
            <person name="Satapoomin P."/>
            <person name="Huang J."/>
            <person name="Bowman M."/>
            <person name="Iovene M."/>
            <person name="Sanseverino W."/>
            <person name="Cavagnaro P."/>
            <person name="Yildiz M."/>
            <person name="Macko-Podgorni A."/>
            <person name="Moranska E."/>
            <person name="Grzebelus E."/>
            <person name="Grzebelus D."/>
            <person name="Ashrafi H."/>
            <person name="Zheng Z."/>
            <person name="Cheng S."/>
            <person name="Spooner D."/>
            <person name="Van Deynze A."/>
            <person name="Simon P."/>
        </authorList>
    </citation>
    <scope>NUCLEOTIDE SEQUENCE</scope>
    <source>
        <tissue evidence="6">Leaf</tissue>
    </source>
</reference>
<feature type="transmembrane region" description="Helical" evidence="5">
    <location>
        <begin position="21"/>
        <end position="49"/>
    </location>
</feature>